<dbReference type="InterPro" id="IPR011048">
    <property type="entry name" value="Haem_d1_sf"/>
</dbReference>
<evidence type="ECO:0000313" key="3">
    <source>
        <dbReference type="Proteomes" id="UP000236753"/>
    </source>
</evidence>
<dbReference type="Gene3D" id="2.130.10.10">
    <property type="entry name" value="YVTN repeat-like/Quinoprotein amine dehydrogenase"/>
    <property type="match status" value="2"/>
</dbReference>
<evidence type="ECO:0000256" key="1">
    <source>
        <dbReference type="SAM" id="SignalP"/>
    </source>
</evidence>
<dbReference type="SUPFAM" id="SSF49503">
    <property type="entry name" value="Cupredoxins"/>
    <property type="match status" value="1"/>
</dbReference>
<keyword evidence="2" id="KW-0238">DNA-binding</keyword>
<keyword evidence="1" id="KW-0732">Signal</keyword>
<proteinExistence type="predicted"/>
<protein>
    <submittedName>
        <fullName evidence="2">DNA-binding beta-propeller fold protein YncE</fullName>
    </submittedName>
</protein>
<dbReference type="InterPro" id="IPR008972">
    <property type="entry name" value="Cupredoxin"/>
</dbReference>
<gene>
    <name evidence="2" type="ORF">SAMN05216334_10464</name>
</gene>
<organism evidence="2 3">
    <name type="scientific">Nitrosomonas ureae</name>
    <dbReference type="NCBI Taxonomy" id="44577"/>
    <lineage>
        <taxon>Bacteria</taxon>
        <taxon>Pseudomonadati</taxon>
        <taxon>Pseudomonadota</taxon>
        <taxon>Betaproteobacteria</taxon>
        <taxon>Nitrosomonadales</taxon>
        <taxon>Nitrosomonadaceae</taxon>
        <taxon>Nitrosomonas</taxon>
    </lineage>
</organism>
<dbReference type="EMBL" id="FNUX01000004">
    <property type="protein sequence ID" value="SEF59391.1"/>
    <property type="molecule type" value="Genomic_DNA"/>
</dbReference>
<reference evidence="2 3" key="1">
    <citation type="submission" date="2016-10" db="EMBL/GenBank/DDBJ databases">
        <authorList>
            <person name="de Groot N.N."/>
        </authorList>
    </citation>
    <scope>NUCLEOTIDE SEQUENCE [LARGE SCALE GENOMIC DNA]</scope>
    <source>
        <strain evidence="2 3">Nm13</strain>
    </source>
</reference>
<dbReference type="RefSeq" id="WP_103965730.1">
    <property type="nucleotide sequence ID" value="NZ_FNUX01000004.1"/>
</dbReference>
<dbReference type="Proteomes" id="UP000236753">
    <property type="component" value="Unassembled WGS sequence"/>
</dbReference>
<dbReference type="AlphaFoldDB" id="A0A1H5TBF4"/>
<sequence length="606" mass="65478">MFNKIFLKKIISLGVCSSTLLMLSTGSVFARDNEVRFELTDNPGSWFDTGKSIAGNRSIAVATPGVRVKFSGNSNTVHTRTSVIYPTGAANMPFNTEPRKGGDDVTLTTPGLYVFTCSIHPYMFGAVIVDDPKTAGLDLGSSISLINGITIPSSSDLATRLLRTFFIATNPANWQDYASNKPWHVTYPNVDVRVDIGVVNLPDVLNTRYGNDITLSGLKKPKTPAVGEIWVATQFETTRNKEKPGTVSAIDGSSWQVTRKVALPSIDMNNPHNMWTDKNQRVIYVTQWFDSKLTVYDRKTGKLIRNVSVGESPAHVMTLTDSDRLHVTNNGDTRTDSVMELAPLATQVLRRVDIGRGNAHAHWMSHDGKTMVTPNVFSGDSTQYNFHTDAVEAILSVSSPFGHPLAIGMMPDASKYYVANLLDSTMTVVNMDTHKVTKRINLIKNYDPIAGAITGPVGALPIQTPVSPDGTNMVTANMLSGTITIINTNTDKVVAMLPCDPGCHGVQYGAKQGGGYYAYVSSKFSNRLLIVDPDPNNDGDPSDAKIAGTVALFAAGTTQKDDAIKGNPGMGGQGILPIPVVYNGWVQNLPAAWSNQLTPAQRNPID</sequence>
<dbReference type="InterPro" id="IPR051200">
    <property type="entry name" value="Host-pathogen_enzymatic-act"/>
</dbReference>
<dbReference type="Gene3D" id="2.60.40.420">
    <property type="entry name" value="Cupredoxins - blue copper proteins"/>
    <property type="match status" value="1"/>
</dbReference>
<feature type="chain" id="PRO_5009284838" evidence="1">
    <location>
        <begin position="31"/>
        <end position="606"/>
    </location>
</feature>
<dbReference type="GO" id="GO:0003677">
    <property type="term" value="F:DNA binding"/>
    <property type="evidence" value="ECO:0007669"/>
    <property type="project" value="UniProtKB-KW"/>
</dbReference>
<feature type="signal peptide" evidence="1">
    <location>
        <begin position="1"/>
        <end position="30"/>
    </location>
</feature>
<dbReference type="OrthoDB" id="9757546at2"/>
<dbReference type="PANTHER" id="PTHR47197:SF3">
    <property type="entry name" value="DIHYDRO-HEME D1 DEHYDROGENASE"/>
    <property type="match status" value="1"/>
</dbReference>
<accession>A0A1H5TBF4</accession>
<evidence type="ECO:0000313" key="2">
    <source>
        <dbReference type="EMBL" id="SEF59391.1"/>
    </source>
</evidence>
<name>A0A1H5TBF4_9PROT</name>
<dbReference type="InterPro" id="IPR015943">
    <property type="entry name" value="WD40/YVTN_repeat-like_dom_sf"/>
</dbReference>
<dbReference type="PANTHER" id="PTHR47197">
    <property type="entry name" value="PROTEIN NIRF"/>
    <property type="match status" value="1"/>
</dbReference>
<dbReference type="SUPFAM" id="SSF51004">
    <property type="entry name" value="C-terminal (heme d1) domain of cytochrome cd1-nitrite reductase"/>
    <property type="match status" value="1"/>
</dbReference>